<feature type="binding site" evidence="5">
    <location>
        <position position="279"/>
    </location>
    <ligand>
        <name>pyridoxal 5'-phosphate</name>
        <dbReference type="ChEBI" id="CHEBI:597326"/>
    </ligand>
</feature>
<dbReference type="PANTHER" id="PTHR11986:SF79">
    <property type="entry name" value="ACETYLORNITHINE AMINOTRANSFERASE, MITOCHONDRIAL"/>
    <property type="match status" value="1"/>
</dbReference>
<comment type="subunit">
    <text evidence="5">Homodimer.</text>
</comment>
<dbReference type="InterPro" id="IPR015421">
    <property type="entry name" value="PyrdxlP-dep_Trfase_major"/>
</dbReference>
<comment type="similarity">
    <text evidence="5">Belongs to the class-III pyridoxal-phosphate-dependent aminotransferase family. ArgD subfamily.</text>
</comment>
<feature type="modified residue" description="N6-(pyridoxal phosphate)lysine" evidence="5">
    <location>
        <position position="250"/>
    </location>
</feature>
<keyword evidence="5" id="KW-0055">Arginine biosynthesis</keyword>
<dbReference type="PROSITE" id="PS00600">
    <property type="entry name" value="AA_TRANSFER_CLASS_3"/>
    <property type="match status" value="1"/>
</dbReference>
<feature type="binding site" evidence="5">
    <location>
        <position position="136"/>
    </location>
    <ligand>
        <name>pyridoxal 5'-phosphate</name>
        <dbReference type="ChEBI" id="CHEBI:597326"/>
    </ligand>
</feature>
<dbReference type="UniPathway" id="UPA00068">
    <property type="reaction ID" value="UER00109"/>
</dbReference>
<comment type="miscellaneous">
    <text evidence="5">May also have succinyldiaminopimelate aminotransferase activity, thus carrying out the corresponding step in lysine biosynthesis.</text>
</comment>
<protein>
    <recommendedName>
        <fullName evidence="5">Acetylornithine aminotransferase</fullName>
        <shortName evidence="5">ACOAT</shortName>
        <ecNumber evidence="5">2.6.1.11</ecNumber>
    </recommendedName>
</protein>
<dbReference type="NCBIfam" id="TIGR00707">
    <property type="entry name" value="argD"/>
    <property type="match status" value="1"/>
</dbReference>
<proteinExistence type="inferred from homology"/>
<dbReference type="InterPro" id="IPR005814">
    <property type="entry name" value="Aminotrans_3"/>
</dbReference>
<dbReference type="Proteomes" id="UP000262969">
    <property type="component" value="Unassembled WGS sequence"/>
</dbReference>
<dbReference type="EMBL" id="DPVV01000547">
    <property type="protein sequence ID" value="HCL04027.1"/>
    <property type="molecule type" value="Genomic_DNA"/>
</dbReference>
<evidence type="ECO:0000256" key="5">
    <source>
        <dbReference type="HAMAP-Rule" id="MF_01107"/>
    </source>
</evidence>
<keyword evidence="5" id="KW-0963">Cytoplasm</keyword>
<dbReference type="InterPro" id="IPR050103">
    <property type="entry name" value="Class-III_PLP-dep_AT"/>
</dbReference>
<dbReference type="AlphaFoldDB" id="A0A3D2XBA1"/>
<name>A0A3D2XBA1_9FIRM</name>
<dbReference type="GO" id="GO:0042802">
    <property type="term" value="F:identical protein binding"/>
    <property type="evidence" value="ECO:0007669"/>
    <property type="project" value="TreeGrafter"/>
</dbReference>
<dbReference type="GO" id="GO:0005737">
    <property type="term" value="C:cytoplasm"/>
    <property type="evidence" value="ECO:0007669"/>
    <property type="project" value="UniProtKB-SubCell"/>
</dbReference>
<evidence type="ECO:0000313" key="7">
    <source>
        <dbReference type="Proteomes" id="UP000262969"/>
    </source>
</evidence>
<dbReference type="Gene3D" id="3.40.640.10">
    <property type="entry name" value="Type I PLP-dependent aspartate aminotransferase-like (Major domain)"/>
    <property type="match status" value="1"/>
</dbReference>
<dbReference type="Pfam" id="PF00202">
    <property type="entry name" value="Aminotran_3"/>
    <property type="match status" value="1"/>
</dbReference>
<keyword evidence="2 5" id="KW-0028">Amino-acid biosynthesis</keyword>
<feature type="binding site" evidence="5">
    <location>
        <position position="278"/>
    </location>
    <ligand>
        <name>N(2)-acetyl-L-ornithine</name>
        <dbReference type="ChEBI" id="CHEBI:57805"/>
    </ligand>
</feature>
<evidence type="ECO:0000256" key="1">
    <source>
        <dbReference type="ARBA" id="ARBA00022576"/>
    </source>
</evidence>
<dbReference type="PANTHER" id="PTHR11986">
    <property type="entry name" value="AMINOTRANSFERASE CLASS III"/>
    <property type="match status" value="1"/>
</dbReference>
<keyword evidence="3 5" id="KW-0808">Transferase</keyword>
<dbReference type="NCBIfam" id="NF002325">
    <property type="entry name" value="PRK01278.1"/>
    <property type="match status" value="1"/>
</dbReference>
<dbReference type="CDD" id="cd00610">
    <property type="entry name" value="OAT_like"/>
    <property type="match status" value="1"/>
</dbReference>
<dbReference type="PIRSF" id="PIRSF000521">
    <property type="entry name" value="Transaminase_4ab_Lys_Orn"/>
    <property type="match status" value="1"/>
</dbReference>
<gene>
    <name evidence="5" type="primary">argD</name>
    <name evidence="6" type="ORF">DHW61_16735</name>
</gene>
<evidence type="ECO:0000256" key="3">
    <source>
        <dbReference type="ARBA" id="ARBA00022679"/>
    </source>
</evidence>
<evidence type="ECO:0000256" key="2">
    <source>
        <dbReference type="ARBA" id="ARBA00022605"/>
    </source>
</evidence>
<dbReference type="GO" id="GO:0030170">
    <property type="term" value="F:pyridoxal phosphate binding"/>
    <property type="evidence" value="ECO:0007669"/>
    <property type="project" value="InterPro"/>
</dbReference>
<sequence length="391" mass="43344">MENIMNQQEQVLMHTYSRYPVVLDHGESVYLYDVNGKKYLDFVSGIAVFALGYGNGEYNNALKEQIDKLIHTSNYFYNEPVLAAAKKLLKATGMDRVFFTNSGTEAIEGAIKLARKYYYKKYGKADSEIIAMEHSFHGRSLGALSVTGTKKYRDAFEPLIGGAVFVPYNNLNELKSKISVKTCAILMETIQGEGGIYPADPEYLKEVRKICDEKGIILILDEIQCGMGRCGTMFAYEQYEIRPDIVTTAKALGCGVPVGAFAAKEFVANALEPGDHGTTYGGNPLATAAVSKVFDLFEQEQILSNVNDVGDYLREKLLELKMGNSSIVDLRGKGMMLGLEFNIPVKDIIARALEKNLILISAGTNVIRFLPPLIIEKKQVDEMISIMKECI</sequence>
<evidence type="ECO:0000256" key="4">
    <source>
        <dbReference type="ARBA" id="ARBA00022898"/>
    </source>
</evidence>
<dbReference type="FunFam" id="3.40.640.10:FF:000004">
    <property type="entry name" value="Acetylornithine aminotransferase"/>
    <property type="match status" value="1"/>
</dbReference>
<dbReference type="EC" id="2.6.1.11" evidence="5"/>
<dbReference type="SUPFAM" id="SSF53383">
    <property type="entry name" value="PLP-dependent transferases"/>
    <property type="match status" value="1"/>
</dbReference>
<dbReference type="InterPro" id="IPR015424">
    <property type="entry name" value="PyrdxlP-dep_Trfase"/>
</dbReference>
<evidence type="ECO:0000313" key="6">
    <source>
        <dbReference type="EMBL" id="HCL04027.1"/>
    </source>
</evidence>
<dbReference type="InterPro" id="IPR015422">
    <property type="entry name" value="PyrdxlP-dep_Trfase_small"/>
</dbReference>
<feature type="binding site" evidence="5">
    <location>
        <begin position="221"/>
        <end position="224"/>
    </location>
    <ligand>
        <name>pyridoxal 5'-phosphate</name>
        <dbReference type="ChEBI" id="CHEBI:597326"/>
    </ligand>
</feature>
<dbReference type="GO" id="GO:0006526">
    <property type="term" value="P:L-arginine biosynthetic process"/>
    <property type="evidence" value="ECO:0007669"/>
    <property type="project" value="UniProtKB-UniRule"/>
</dbReference>
<feature type="binding site" evidence="5">
    <location>
        <position position="139"/>
    </location>
    <ligand>
        <name>N(2)-acetyl-L-ornithine</name>
        <dbReference type="ChEBI" id="CHEBI:57805"/>
    </ligand>
</feature>
<comment type="catalytic activity">
    <reaction evidence="5">
        <text>N(2)-acetyl-L-ornithine + 2-oxoglutarate = N-acetyl-L-glutamate 5-semialdehyde + L-glutamate</text>
        <dbReference type="Rhea" id="RHEA:18049"/>
        <dbReference type="ChEBI" id="CHEBI:16810"/>
        <dbReference type="ChEBI" id="CHEBI:29123"/>
        <dbReference type="ChEBI" id="CHEBI:29985"/>
        <dbReference type="ChEBI" id="CHEBI:57805"/>
        <dbReference type="EC" id="2.6.1.11"/>
    </reaction>
</comment>
<keyword evidence="1 5" id="KW-0032">Aminotransferase</keyword>
<dbReference type="InterPro" id="IPR004636">
    <property type="entry name" value="AcOrn/SuccOrn_fam"/>
</dbReference>
<dbReference type="HAMAP" id="MF_01107">
    <property type="entry name" value="ArgD_aminotrans_3"/>
    <property type="match status" value="1"/>
</dbReference>
<keyword evidence="4 5" id="KW-0663">Pyridoxal phosphate</keyword>
<dbReference type="InterPro" id="IPR049704">
    <property type="entry name" value="Aminotrans_3_PPA_site"/>
</dbReference>
<feature type="binding site" evidence="5">
    <location>
        <begin position="103"/>
        <end position="104"/>
    </location>
    <ligand>
        <name>pyridoxal 5'-phosphate</name>
        <dbReference type="ChEBI" id="CHEBI:597326"/>
    </ligand>
</feature>
<comment type="subcellular location">
    <subcellularLocation>
        <location evidence="5">Cytoplasm</location>
    </subcellularLocation>
</comment>
<comment type="cofactor">
    <cofactor evidence="5">
        <name>pyridoxal 5'-phosphate</name>
        <dbReference type="ChEBI" id="CHEBI:597326"/>
    </cofactor>
    <text evidence="5">Binds 1 pyridoxal phosphate per subunit.</text>
</comment>
<dbReference type="Gene3D" id="3.90.1150.10">
    <property type="entry name" value="Aspartate Aminotransferase, domain 1"/>
    <property type="match status" value="1"/>
</dbReference>
<accession>A0A3D2XBA1</accession>
<organism evidence="6 7">
    <name type="scientific">Lachnoclostridium phytofermentans</name>
    <dbReference type="NCBI Taxonomy" id="66219"/>
    <lineage>
        <taxon>Bacteria</taxon>
        <taxon>Bacillati</taxon>
        <taxon>Bacillota</taxon>
        <taxon>Clostridia</taxon>
        <taxon>Lachnospirales</taxon>
        <taxon>Lachnospiraceae</taxon>
    </lineage>
</organism>
<dbReference type="GO" id="GO:0003992">
    <property type="term" value="F:N2-acetyl-L-ornithine:2-oxoglutarate 5-aminotransferase activity"/>
    <property type="evidence" value="ECO:0007669"/>
    <property type="project" value="UniProtKB-UniRule"/>
</dbReference>
<comment type="pathway">
    <text evidence="5">Amino-acid biosynthesis; L-arginine biosynthesis; N(2)-acetyl-L-ornithine from L-glutamate: step 4/4.</text>
</comment>
<reference evidence="6 7" key="1">
    <citation type="journal article" date="2018" name="Nat. Biotechnol.">
        <title>A standardized bacterial taxonomy based on genome phylogeny substantially revises the tree of life.</title>
        <authorList>
            <person name="Parks D.H."/>
            <person name="Chuvochina M."/>
            <person name="Waite D.W."/>
            <person name="Rinke C."/>
            <person name="Skarshewski A."/>
            <person name="Chaumeil P.A."/>
            <person name="Hugenholtz P."/>
        </authorList>
    </citation>
    <scope>NUCLEOTIDE SEQUENCE [LARGE SCALE GENOMIC DNA]</scope>
    <source>
        <strain evidence="6">UBA11728</strain>
    </source>
</reference>
<comment type="caution">
    <text evidence="6">The sequence shown here is derived from an EMBL/GenBank/DDBJ whole genome shotgun (WGS) entry which is preliminary data.</text>
</comment>